<dbReference type="SUPFAM" id="SSF52317">
    <property type="entry name" value="Class I glutamine amidotransferase-like"/>
    <property type="match status" value="1"/>
</dbReference>
<dbReference type="PANTHER" id="PTHR42695:SF5">
    <property type="entry name" value="GLUTAMINE AMIDOTRANSFERASE YLR126C-RELATED"/>
    <property type="match status" value="1"/>
</dbReference>
<keyword evidence="3" id="KW-1185">Reference proteome</keyword>
<dbReference type="InterPro" id="IPR029062">
    <property type="entry name" value="Class_I_gatase-like"/>
</dbReference>
<evidence type="ECO:0000259" key="1">
    <source>
        <dbReference type="Pfam" id="PF00117"/>
    </source>
</evidence>
<dbReference type="InterPro" id="IPR044992">
    <property type="entry name" value="ChyE-like"/>
</dbReference>
<dbReference type="Proteomes" id="UP000749646">
    <property type="component" value="Unassembled WGS sequence"/>
</dbReference>
<dbReference type="CDD" id="cd01741">
    <property type="entry name" value="GATase1_1"/>
    <property type="match status" value="1"/>
</dbReference>
<sequence>MAPDKPSIRVAVLVCGAPAPVVAEKYGEYPFMFKNLLQLGLDHLKEQNAIDKDTVLISEGFDVRDSDSGPVYPKNPYDWDAILITGSAADVFDDIPWIKQLVKYVKELSTDNKAPKVVGICFGHQVIGKAFNLDVGRHDQGWELGWSKTDLTKAGQEFWQDTHMRIQQLHRDAVFGVPEGFTLLASTAHTENQSMISNDRRIVSVQGHPEFTGDIVKKIIEVRTVDGIFSKELSEASMKLVDEPLDRVKIASRIVQFIQEERPL</sequence>
<dbReference type="OrthoDB" id="92161at2759"/>
<accession>A0A9P6MFR0</accession>
<dbReference type="Pfam" id="PF00117">
    <property type="entry name" value="GATase"/>
    <property type="match status" value="1"/>
</dbReference>
<gene>
    <name evidence="2" type="ORF">BGZ65_007584</name>
</gene>
<dbReference type="PROSITE" id="PS51273">
    <property type="entry name" value="GATASE_TYPE_1"/>
    <property type="match status" value="1"/>
</dbReference>
<protein>
    <recommendedName>
        <fullName evidence="1">Glutamine amidotransferase domain-containing protein</fullName>
    </recommendedName>
</protein>
<dbReference type="AlphaFoldDB" id="A0A9P6MFR0"/>
<proteinExistence type="predicted"/>
<evidence type="ECO:0000313" key="3">
    <source>
        <dbReference type="Proteomes" id="UP000749646"/>
    </source>
</evidence>
<dbReference type="Gene3D" id="3.40.50.880">
    <property type="match status" value="1"/>
</dbReference>
<dbReference type="GO" id="GO:0005829">
    <property type="term" value="C:cytosol"/>
    <property type="evidence" value="ECO:0007669"/>
    <property type="project" value="TreeGrafter"/>
</dbReference>
<comment type="caution">
    <text evidence="2">The sequence shown here is derived from an EMBL/GenBank/DDBJ whole genome shotgun (WGS) entry which is preliminary data.</text>
</comment>
<dbReference type="InterPro" id="IPR017926">
    <property type="entry name" value="GATASE"/>
</dbReference>
<dbReference type="GO" id="GO:0005634">
    <property type="term" value="C:nucleus"/>
    <property type="evidence" value="ECO:0007669"/>
    <property type="project" value="TreeGrafter"/>
</dbReference>
<reference evidence="2" key="1">
    <citation type="journal article" date="2020" name="Fungal Divers.">
        <title>Resolving the Mortierellaceae phylogeny through synthesis of multi-gene phylogenetics and phylogenomics.</title>
        <authorList>
            <person name="Vandepol N."/>
            <person name="Liber J."/>
            <person name="Desiro A."/>
            <person name="Na H."/>
            <person name="Kennedy M."/>
            <person name="Barry K."/>
            <person name="Grigoriev I.V."/>
            <person name="Miller A.N."/>
            <person name="O'Donnell K."/>
            <person name="Stajich J.E."/>
            <person name="Bonito G."/>
        </authorList>
    </citation>
    <scope>NUCLEOTIDE SEQUENCE</scope>
    <source>
        <strain evidence="2">MES-2147</strain>
    </source>
</reference>
<name>A0A9P6MFR0_9FUNG</name>
<dbReference type="PANTHER" id="PTHR42695">
    <property type="entry name" value="GLUTAMINE AMIDOTRANSFERASE YLR126C-RELATED"/>
    <property type="match status" value="1"/>
</dbReference>
<feature type="domain" description="Glutamine amidotransferase" evidence="1">
    <location>
        <begin position="78"/>
        <end position="213"/>
    </location>
</feature>
<organism evidence="2 3">
    <name type="scientific">Modicella reniformis</name>
    <dbReference type="NCBI Taxonomy" id="1440133"/>
    <lineage>
        <taxon>Eukaryota</taxon>
        <taxon>Fungi</taxon>
        <taxon>Fungi incertae sedis</taxon>
        <taxon>Mucoromycota</taxon>
        <taxon>Mortierellomycotina</taxon>
        <taxon>Mortierellomycetes</taxon>
        <taxon>Mortierellales</taxon>
        <taxon>Mortierellaceae</taxon>
        <taxon>Modicella</taxon>
    </lineage>
</organism>
<evidence type="ECO:0000313" key="2">
    <source>
        <dbReference type="EMBL" id="KAF9996834.1"/>
    </source>
</evidence>
<dbReference type="EMBL" id="JAAAHW010001100">
    <property type="protein sequence ID" value="KAF9996834.1"/>
    <property type="molecule type" value="Genomic_DNA"/>
</dbReference>